<dbReference type="KEGG" id="cko:CKO_02765"/>
<dbReference type="STRING" id="290338.CKO_02765"/>
<dbReference type="HOGENOM" id="CLU_3372863_0_0_6"/>
<protein>
    <submittedName>
        <fullName evidence="1">Uncharacterized protein</fullName>
    </submittedName>
</protein>
<sequence length="34" mass="3844">MFIGGGVRGRILFDTAGRRLRLTRPTVACRPDKR</sequence>
<evidence type="ECO:0000313" key="2">
    <source>
        <dbReference type="Proteomes" id="UP000008148"/>
    </source>
</evidence>
<dbReference type="AlphaFoldDB" id="A8AK59"/>
<keyword evidence="2" id="KW-1185">Reference proteome</keyword>
<proteinExistence type="predicted"/>
<dbReference type="EMBL" id="CP000822">
    <property type="protein sequence ID" value="ABV13871.1"/>
    <property type="molecule type" value="Genomic_DNA"/>
</dbReference>
<accession>A8AK59</accession>
<name>A8AK59_CITK8</name>
<organism evidence="1 2">
    <name type="scientific">Citrobacter koseri (strain ATCC BAA-895 / CDC 4225-83 / SGSC4696)</name>
    <dbReference type="NCBI Taxonomy" id="290338"/>
    <lineage>
        <taxon>Bacteria</taxon>
        <taxon>Pseudomonadati</taxon>
        <taxon>Pseudomonadota</taxon>
        <taxon>Gammaproteobacteria</taxon>
        <taxon>Enterobacterales</taxon>
        <taxon>Enterobacteriaceae</taxon>
        <taxon>Citrobacter</taxon>
    </lineage>
</organism>
<evidence type="ECO:0000313" key="1">
    <source>
        <dbReference type="EMBL" id="ABV13871.1"/>
    </source>
</evidence>
<gene>
    <name evidence="1" type="ordered locus">CKO_02765</name>
</gene>
<reference evidence="1 2" key="1">
    <citation type="submission" date="2007-08" db="EMBL/GenBank/DDBJ databases">
        <authorList>
            <consortium name="The Citrobacter koseri Genome Sequencing Project"/>
            <person name="McClelland M."/>
            <person name="Sanderson E.K."/>
            <person name="Porwollik S."/>
            <person name="Spieth J."/>
            <person name="Clifton W.S."/>
            <person name="Latreille P."/>
            <person name="Courtney L."/>
            <person name="Wang C."/>
            <person name="Pepin K."/>
            <person name="Bhonagiri V."/>
            <person name="Nash W."/>
            <person name="Johnson M."/>
            <person name="Thiruvilangam P."/>
            <person name="Wilson R."/>
        </authorList>
    </citation>
    <scope>NUCLEOTIDE SEQUENCE [LARGE SCALE GENOMIC DNA]</scope>
    <source>
        <strain evidence="2">ATCC BAA-895 / CDC 4225-83 / SGSC4696</strain>
    </source>
</reference>
<dbReference type="Proteomes" id="UP000008148">
    <property type="component" value="Chromosome"/>
</dbReference>